<reference evidence="2 3" key="2">
    <citation type="journal article" date="2013" name="Plant Cell Physiol.">
        <title>Rice Annotation Project Database (RAP-DB): an integrative and interactive database for rice genomics.</title>
        <authorList>
            <person name="Sakai H."/>
            <person name="Lee S.S."/>
            <person name="Tanaka T."/>
            <person name="Numa H."/>
            <person name="Kim J."/>
            <person name="Kawahara Y."/>
            <person name="Wakimoto H."/>
            <person name="Yang C.C."/>
            <person name="Iwamoto M."/>
            <person name="Abe T."/>
            <person name="Yamada Y."/>
            <person name="Muto A."/>
            <person name="Inokuchi H."/>
            <person name="Ikemura T."/>
            <person name="Matsumoto T."/>
            <person name="Sasaki T."/>
            <person name="Itoh T."/>
        </authorList>
    </citation>
    <scope>NUCLEOTIDE SEQUENCE [LARGE SCALE GENOMIC DNA]</scope>
    <source>
        <strain evidence="3">cv. Nipponbare</strain>
    </source>
</reference>
<name>A0A0P0WMF3_ORYSJ</name>
<evidence type="ECO:0000313" key="3">
    <source>
        <dbReference type="Proteomes" id="UP000059680"/>
    </source>
</evidence>
<organism evidence="2 3">
    <name type="scientific">Oryza sativa subsp. japonica</name>
    <name type="common">Rice</name>
    <dbReference type="NCBI Taxonomy" id="39947"/>
    <lineage>
        <taxon>Eukaryota</taxon>
        <taxon>Viridiplantae</taxon>
        <taxon>Streptophyta</taxon>
        <taxon>Embryophyta</taxon>
        <taxon>Tracheophyta</taxon>
        <taxon>Spermatophyta</taxon>
        <taxon>Magnoliopsida</taxon>
        <taxon>Liliopsida</taxon>
        <taxon>Poales</taxon>
        <taxon>Poaceae</taxon>
        <taxon>BOP clade</taxon>
        <taxon>Oryzoideae</taxon>
        <taxon>Oryzeae</taxon>
        <taxon>Oryzinae</taxon>
        <taxon>Oryza</taxon>
        <taxon>Oryza sativa</taxon>
    </lineage>
</organism>
<reference evidence="3" key="1">
    <citation type="journal article" date="2005" name="Nature">
        <title>The map-based sequence of the rice genome.</title>
        <authorList>
            <consortium name="International rice genome sequencing project (IRGSP)"/>
            <person name="Matsumoto T."/>
            <person name="Wu J."/>
            <person name="Kanamori H."/>
            <person name="Katayose Y."/>
            <person name="Fujisawa M."/>
            <person name="Namiki N."/>
            <person name="Mizuno H."/>
            <person name="Yamamoto K."/>
            <person name="Antonio B.A."/>
            <person name="Baba T."/>
            <person name="Sakata K."/>
            <person name="Nagamura Y."/>
            <person name="Aoki H."/>
            <person name="Arikawa K."/>
            <person name="Arita K."/>
            <person name="Bito T."/>
            <person name="Chiden Y."/>
            <person name="Fujitsuka N."/>
            <person name="Fukunaka R."/>
            <person name="Hamada M."/>
            <person name="Harada C."/>
            <person name="Hayashi A."/>
            <person name="Hijishita S."/>
            <person name="Honda M."/>
            <person name="Hosokawa S."/>
            <person name="Ichikawa Y."/>
            <person name="Idonuma A."/>
            <person name="Iijima M."/>
            <person name="Ikeda M."/>
            <person name="Ikeno M."/>
            <person name="Ito K."/>
            <person name="Ito S."/>
            <person name="Ito T."/>
            <person name="Ito Y."/>
            <person name="Ito Y."/>
            <person name="Iwabuchi A."/>
            <person name="Kamiya K."/>
            <person name="Karasawa W."/>
            <person name="Kurita K."/>
            <person name="Katagiri S."/>
            <person name="Kikuta A."/>
            <person name="Kobayashi H."/>
            <person name="Kobayashi N."/>
            <person name="Machita K."/>
            <person name="Maehara T."/>
            <person name="Masukawa M."/>
            <person name="Mizubayashi T."/>
            <person name="Mukai Y."/>
            <person name="Nagasaki H."/>
            <person name="Nagata Y."/>
            <person name="Naito S."/>
            <person name="Nakashima M."/>
            <person name="Nakama Y."/>
            <person name="Nakamichi Y."/>
            <person name="Nakamura M."/>
            <person name="Meguro A."/>
            <person name="Negishi M."/>
            <person name="Ohta I."/>
            <person name="Ohta T."/>
            <person name="Okamoto M."/>
            <person name="Ono N."/>
            <person name="Saji S."/>
            <person name="Sakaguchi M."/>
            <person name="Sakai K."/>
            <person name="Shibata M."/>
            <person name="Shimokawa T."/>
            <person name="Song J."/>
            <person name="Takazaki Y."/>
            <person name="Terasawa K."/>
            <person name="Tsugane M."/>
            <person name="Tsuji K."/>
            <person name="Ueda S."/>
            <person name="Waki K."/>
            <person name="Yamagata H."/>
            <person name="Yamamoto M."/>
            <person name="Yamamoto S."/>
            <person name="Yamane H."/>
            <person name="Yoshiki S."/>
            <person name="Yoshihara R."/>
            <person name="Yukawa K."/>
            <person name="Zhong H."/>
            <person name="Yano M."/>
            <person name="Yuan Q."/>
            <person name="Ouyang S."/>
            <person name="Liu J."/>
            <person name="Jones K.M."/>
            <person name="Gansberger K."/>
            <person name="Moffat K."/>
            <person name="Hill J."/>
            <person name="Bera J."/>
            <person name="Fadrosh D."/>
            <person name="Jin S."/>
            <person name="Johri S."/>
            <person name="Kim M."/>
            <person name="Overton L."/>
            <person name="Reardon M."/>
            <person name="Tsitrin T."/>
            <person name="Vuong H."/>
            <person name="Weaver B."/>
            <person name="Ciecko A."/>
            <person name="Tallon L."/>
            <person name="Jackson J."/>
            <person name="Pai G."/>
            <person name="Aken S.V."/>
            <person name="Utterback T."/>
            <person name="Reidmuller S."/>
            <person name="Feldblyum T."/>
            <person name="Hsiao J."/>
            <person name="Zismann V."/>
            <person name="Iobst S."/>
            <person name="de Vazeille A.R."/>
            <person name="Buell C.R."/>
            <person name="Ying K."/>
            <person name="Li Y."/>
            <person name="Lu T."/>
            <person name="Huang Y."/>
            <person name="Zhao Q."/>
            <person name="Feng Q."/>
            <person name="Zhang L."/>
            <person name="Zhu J."/>
            <person name="Weng Q."/>
            <person name="Mu J."/>
            <person name="Lu Y."/>
            <person name="Fan D."/>
            <person name="Liu Y."/>
            <person name="Guan J."/>
            <person name="Zhang Y."/>
            <person name="Yu S."/>
            <person name="Liu X."/>
            <person name="Zhang Y."/>
            <person name="Hong G."/>
            <person name="Han B."/>
            <person name="Choisne N."/>
            <person name="Demange N."/>
            <person name="Orjeda G."/>
            <person name="Samain S."/>
            <person name="Cattolico L."/>
            <person name="Pelletier E."/>
            <person name="Couloux A."/>
            <person name="Segurens B."/>
            <person name="Wincker P."/>
            <person name="D'Hont A."/>
            <person name="Scarpelli C."/>
            <person name="Weissenbach J."/>
            <person name="Salanoubat M."/>
            <person name="Quetier F."/>
            <person name="Yu Y."/>
            <person name="Kim H.R."/>
            <person name="Rambo T."/>
            <person name="Currie J."/>
            <person name="Collura K."/>
            <person name="Luo M."/>
            <person name="Yang T."/>
            <person name="Ammiraju J.S.S."/>
            <person name="Engler F."/>
            <person name="Soderlund C."/>
            <person name="Wing R.A."/>
            <person name="Palmer L.E."/>
            <person name="de la Bastide M."/>
            <person name="Spiegel L."/>
            <person name="Nascimento L."/>
            <person name="Zutavern T."/>
            <person name="O'Shaughnessy A."/>
            <person name="Dike S."/>
            <person name="Dedhia N."/>
            <person name="Preston R."/>
            <person name="Balija V."/>
            <person name="McCombie W.R."/>
            <person name="Chow T."/>
            <person name="Chen H."/>
            <person name="Chung M."/>
            <person name="Chen C."/>
            <person name="Shaw J."/>
            <person name="Wu H."/>
            <person name="Hsiao K."/>
            <person name="Chao Y."/>
            <person name="Chu M."/>
            <person name="Cheng C."/>
            <person name="Hour A."/>
            <person name="Lee P."/>
            <person name="Lin S."/>
            <person name="Lin Y."/>
            <person name="Liou J."/>
            <person name="Liu S."/>
            <person name="Hsing Y."/>
            <person name="Raghuvanshi S."/>
            <person name="Mohanty A."/>
            <person name="Bharti A.K."/>
            <person name="Gaur A."/>
            <person name="Gupta V."/>
            <person name="Kumar D."/>
            <person name="Ravi V."/>
            <person name="Vij S."/>
            <person name="Kapur A."/>
            <person name="Khurana P."/>
            <person name="Khurana P."/>
            <person name="Khurana J.P."/>
            <person name="Tyagi A.K."/>
            <person name="Gaikwad K."/>
            <person name="Singh A."/>
            <person name="Dalal V."/>
            <person name="Srivastava S."/>
            <person name="Dixit A."/>
            <person name="Pal A.K."/>
            <person name="Ghazi I.A."/>
            <person name="Yadav M."/>
            <person name="Pandit A."/>
            <person name="Bhargava A."/>
            <person name="Sureshbabu K."/>
            <person name="Batra K."/>
            <person name="Sharma T.R."/>
            <person name="Mohapatra T."/>
            <person name="Singh N.K."/>
            <person name="Messing J."/>
            <person name="Nelson A.B."/>
            <person name="Fuks G."/>
            <person name="Kavchok S."/>
            <person name="Keizer G."/>
            <person name="Linton E."/>
            <person name="Llaca V."/>
            <person name="Song R."/>
            <person name="Tanyolac B."/>
            <person name="Young S."/>
            <person name="Ho-Il K."/>
            <person name="Hahn J.H."/>
            <person name="Sangsakoo G."/>
            <person name="Vanavichit A."/>
            <person name="de Mattos Luiz.A.T."/>
            <person name="Zimmer P.D."/>
            <person name="Malone G."/>
            <person name="Dellagostin O."/>
            <person name="de Oliveira A.C."/>
            <person name="Bevan M."/>
            <person name="Bancroft I."/>
            <person name="Minx P."/>
            <person name="Cordum H."/>
            <person name="Wilson R."/>
            <person name="Cheng Z."/>
            <person name="Jin W."/>
            <person name="Jiang J."/>
            <person name="Leong S.A."/>
            <person name="Iwama H."/>
            <person name="Gojobori T."/>
            <person name="Itoh T."/>
            <person name="Niimura Y."/>
            <person name="Fujii Y."/>
            <person name="Habara T."/>
            <person name="Sakai H."/>
            <person name="Sato Y."/>
            <person name="Wilson G."/>
            <person name="Kumar K."/>
            <person name="McCouch S."/>
            <person name="Juretic N."/>
            <person name="Hoen D."/>
            <person name="Wright S."/>
            <person name="Bruskiewich R."/>
            <person name="Bureau T."/>
            <person name="Miyao A."/>
            <person name="Hirochika H."/>
            <person name="Nishikawa T."/>
            <person name="Kadowaki K."/>
            <person name="Sugiura M."/>
            <person name="Burr B."/>
            <person name="Sasaki T."/>
        </authorList>
    </citation>
    <scope>NUCLEOTIDE SEQUENCE [LARGE SCALE GENOMIC DNA]</scope>
    <source>
        <strain evidence="3">cv. Nipponbare</strain>
    </source>
</reference>
<dbReference type="EMBL" id="AP014961">
    <property type="protein sequence ID" value="BAS94042.1"/>
    <property type="molecule type" value="Genomic_DNA"/>
</dbReference>
<feature type="compositionally biased region" description="Basic residues" evidence="1">
    <location>
        <begin position="1"/>
        <end position="11"/>
    </location>
</feature>
<evidence type="ECO:0000313" key="2">
    <source>
        <dbReference type="EMBL" id="BAS94042.1"/>
    </source>
</evidence>
<dbReference type="InParanoid" id="A0A0P0WMF3"/>
<gene>
    <name evidence="2" type="ordered locus">Os05g0416801</name>
    <name evidence="2" type="ORF">OSNPB_050416801</name>
</gene>
<sequence>MHLPVRRRHAHAPLSSSSRCAERMEDSLAADTVASGRWTGWHEADDDRRLARAASSADCGSACLGDYSCSAYTFNGRCTAGRLYLRLATSELAGAGEPPQMEDCRDRDRCSCHRFCRRPRER</sequence>
<dbReference type="AlphaFoldDB" id="A0A0P0WMF3"/>
<feature type="region of interest" description="Disordered" evidence="1">
    <location>
        <begin position="1"/>
        <end position="21"/>
    </location>
</feature>
<protein>
    <submittedName>
        <fullName evidence="2">Os05g0416801 protein</fullName>
    </submittedName>
</protein>
<dbReference type="PaxDb" id="39947-A0A0P0WMF3"/>
<reference evidence="2 3" key="3">
    <citation type="journal article" date="2013" name="Rice">
        <title>Improvement of the Oryza sativa Nipponbare reference genome using next generation sequence and optical map data.</title>
        <authorList>
            <person name="Kawahara Y."/>
            <person name="de la Bastide M."/>
            <person name="Hamilton J.P."/>
            <person name="Kanamori H."/>
            <person name="McCombie W.R."/>
            <person name="Ouyang S."/>
            <person name="Schwartz D.C."/>
            <person name="Tanaka T."/>
            <person name="Wu J."/>
            <person name="Zhou S."/>
            <person name="Childs K.L."/>
            <person name="Davidson R.M."/>
            <person name="Lin H."/>
            <person name="Quesada-Ocampo L."/>
            <person name="Vaillancourt B."/>
            <person name="Sakai H."/>
            <person name="Lee S.S."/>
            <person name="Kim J."/>
            <person name="Numa H."/>
            <person name="Itoh T."/>
            <person name="Buell C.R."/>
            <person name="Matsumoto T."/>
        </authorList>
    </citation>
    <scope>NUCLEOTIDE SEQUENCE [LARGE SCALE GENOMIC DNA]</scope>
    <source>
        <strain evidence="3">cv. Nipponbare</strain>
    </source>
</reference>
<proteinExistence type="predicted"/>
<keyword evidence="3" id="KW-1185">Reference proteome</keyword>
<evidence type="ECO:0000256" key="1">
    <source>
        <dbReference type="SAM" id="MobiDB-lite"/>
    </source>
</evidence>
<accession>A0A0P0WMF3</accession>
<dbReference type="Proteomes" id="UP000059680">
    <property type="component" value="Chromosome 5"/>
</dbReference>